<keyword evidence="1" id="KW-1185">Reference proteome</keyword>
<protein>
    <submittedName>
        <fullName evidence="2">Uncharacterized protein</fullName>
    </submittedName>
</protein>
<sequence>MDNARKFVHNGFANEEIYGRLADSVFGRTESEAVHNKLVPSGPELRTPLNIAENNSTPFTGFVSAQHKQKRSSAGGSDSILKMAEITYHFCNWSLGKDHIG</sequence>
<name>A0A0M3IJ36_ASCLU</name>
<reference evidence="2" key="1">
    <citation type="submission" date="2017-02" db="UniProtKB">
        <authorList>
            <consortium name="WormBaseParasite"/>
        </authorList>
    </citation>
    <scope>IDENTIFICATION</scope>
</reference>
<dbReference type="Proteomes" id="UP000036681">
    <property type="component" value="Unplaced"/>
</dbReference>
<evidence type="ECO:0000313" key="2">
    <source>
        <dbReference type="WBParaSite" id="ALUE_0001861801-mRNA-1"/>
    </source>
</evidence>
<dbReference type="WBParaSite" id="ALUE_0001861801-mRNA-1">
    <property type="protein sequence ID" value="ALUE_0001861801-mRNA-1"/>
    <property type="gene ID" value="ALUE_0001861801"/>
</dbReference>
<organism evidence="1 2">
    <name type="scientific">Ascaris lumbricoides</name>
    <name type="common">Giant roundworm</name>
    <dbReference type="NCBI Taxonomy" id="6252"/>
    <lineage>
        <taxon>Eukaryota</taxon>
        <taxon>Metazoa</taxon>
        <taxon>Ecdysozoa</taxon>
        <taxon>Nematoda</taxon>
        <taxon>Chromadorea</taxon>
        <taxon>Rhabditida</taxon>
        <taxon>Spirurina</taxon>
        <taxon>Ascaridomorpha</taxon>
        <taxon>Ascaridoidea</taxon>
        <taxon>Ascarididae</taxon>
        <taxon>Ascaris</taxon>
    </lineage>
</organism>
<accession>A0A0M3IJ36</accession>
<dbReference type="AlphaFoldDB" id="A0A0M3IJ36"/>
<evidence type="ECO:0000313" key="1">
    <source>
        <dbReference type="Proteomes" id="UP000036681"/>
    </source>
</evidence>
<proteinExistence type="predicted"/>